<dbReference type="Proteomes" id="UP001056576">
    <property type="component" value="Segment"/>
</dbReference>
<evidence type="ECO:0000313" key="3">
    <source>
        <dbReference type="EMBL" id="USN15260.1"/>
    </source>
</evidence>
<evidence type="ECO:0000313" key="4">
    <source>
        <dbReference type="Proteomes" id="UP001056576"/>
    </source>
</evidence>
<keyword evidence="2" id="KW-0812">Transmembrane</keyword>
<proteinExistence type="predicted"/>
<reference evidence="3 4" key="1">
    <citation type="submission" date="2022-05" db="EMBL/GenBank/DDBJ databases">
        <authorList>
            <person name="Friedrich I."/>
            <person name="Poehlein A."/>
            <person name="Schneider D."/>
            <person name="Hertel R."/>
            <person name="Daniel R."/>
        </authorList>
    </citation>
    <scope>NUCLEOTIDE SEQUENCE [LARGE SCALE GENOMIC DNA]</scope>
</reference>
<protein>
    <submittedName>
        <fullName evidence="3">Uncharacterized protein</fullName>
    </submittedName>
</protein>
<organism evidence="3 4">
    <name type="scientific">Brevundimonas phage vB_BpoS-Kikimora</name>
    <dbReference type="NCBI Taxonomy" id="2948601"/>
    <lineage>
        <taxon>Viruses</taxon>
        <taxon>Duplodnaviria</taxon>
        <taxon>Heunggongvirae</taxon>
        <taxon>Uroviricota</taxon>
        <taxon>Caudoviricetes</taxon>
        <taxon>Jeanschmidtviridae</taxon>
        <taxon>Kikimoravirus</taxon>
        <taxon>Kikimoravirus kikimora</taxon>
    </lineage>
</organism>
<feature type="compositionally biased region" description="Low complexity" evidence="1">
    <location>
        <begin position="27"/>
        <end position="38"/>
    </location>
</feature>
<feature type="region of interest" description="Disordered" evidence="1">
    <location>
        <begin position="24"/>
        <end position="45"/>
    </location>
</feature>
<feature type="transmembrane region" description="Helical" evidence="2">
    <location>
        <begin position="132"/>
        <end position="165"/>
    </location>
</feature>
<evidence type="ECO:0000256" key="1">
    <source>
        <dbReference type="SAM" id="MobiDB-lite"/>
    </source>
</evidence>
<gene>
    <name evidence="3" type="ORF">KIKIMORA_01140</name>
</gene>
<keyword evidence="2" id="KW-1133">Transmembrane helix</keyword>
<dbReference type="EMBL" id="ON529857">
    <property type="protein sequence ID" value="USN15260.1"/>
    <property type="molecule type" value="Genomic_DNA"/>
</dbReference>
<evidence type="ECO:0000256" key="2">
    <source>
        <dbReference type="SAM" id="Phobius"/>
    </source>
</evidence>
<keyword evidence="2" id="KW-0472">Membrane</keyword>
<accession>A0A9E7MSG9</accession>
<name>A0A9E7MSG9_9CAUD</name>
<sequence>MNLGVGLALGAAMGNPALGLALGTAMSSSPSPSTSRSRLTTHRVSDEEALRQVERALAARAEKQARIDAFNEWLAIPGNDVILRRQRQTLRRLDNEENARTLAKYEADVAAEEAVVAADKAQASRRSRRARLLWSIGLLLPAITASVLGAWPIVTAVIYGIAILIMLGCTRRARFQDYDLDSNSAMTLSRSRMWLLRQSNMASNVKMWGPGYMFDFLDPLDESQD</sequence>
<keyword evidence="4" id="KW-1185">Reference proteome</keyword>